<dbReference type="OrthoDB" id="9796554at2"/>
<dbReference type="Proteomes" id="UP000192907">
    <property type="component" value="Unassembled WGS sequence"/>
</dbReference>
<dbReference type="InterPro" id="IPR013766">
    <property type="entry name" value="Thioredoxin_domain"/>
</dbReference>
<dbReference type="SUPFAM" id="SSF52833">
    <property type="entry name" value="Thioredoxin-like"/>
    <property type="match status" value="1"/>
</dbReference>
<dbReference type="EMBL" id="FWZT01000006">
    <property type="protein sequence ID" value="SMF17049.1"/>
    <property type="molecule type" value="Genomic_DNA"/>
</dbReference>
<dbReference type="PANTHER" id="PTHR42852:SF17">
    <property type="entry name" value="THIOREDOXIN-LIKE PROTEIN HI_1115"/>
    <property type="match status" value="1"/>
</dbReference>
<dbReference type="Gene3D" id="3.40.30.10">
    <property type="entry name" value="Glutaredoxin"/>
    <property type="match status" value="1"/>
</dbReference>
<organism evidence="2 3">
    <name type="scientific">Pseudobacteriovorax antillogorgiicola</name>
    <dbReference type="NCBI Taxonomy" id="1513793"/>
    <lineage>
        <taxon>Bacteria</taxon>
        <taxon>Pseudomonadati</taxon>
        <taxon>Bdellovibrionota</taxon>
        <taxon>Oligoflexia</taxon>
        <taxon>Oligoflexales</taxon>
        <taxon>Pseudobacteriovoracaceae</taxon>
        <taxon>Pseudobacteriovorax</taxon>
    </lineage>
</organism>
<sequence>MKSVFVAILSIPLIYLALELPKYLNIPKTSELPSLVNLPAQLESKHIQVHHSQDKLFIWWIENSTLKFSRLDDGIWQQPVAIPSSSGLQINWLDQPHFTYFAGSYYGVFLSGKAKQRRFQFVTSRDGQEWHELGWKTNHSTHGELGFAKLASHKGELIVLWLEGGENQTQLVASNLKDQKKIVLDRRVCDCCPLGIYTENDGNLIIAYRDRGKDENRTITVAALGSNYELERFPIEQPKWITESCPMNGPALSRVGKHLGLAWYTEVNGSPSILLAWKKDGGPFETYGPIETLDSQRGRLGLAPLNDEFGLLTWVGPNEMGKGRIWSKPISVAGQEGPLFELAAINLSHKSGIPQLVSFKDELYLAWTSLGRKMVMMRRFVPGFFKYNPDVIAPPESPPSRLQYENLSFTDLDGKRRELGKGQQTLLVFWASWCKPCLDEIPTLNEYVESRPKLNLLSINLDDMTPEELQSTVAKLGIRYPVIADDKNELQAYFNVQSLPTAIMLDQASHEMWRIVGKNESALQRKMDRPQLGTF</sequence>
<evidence type="ECO:0000259" key="1">
    <source>
        <dbReference type="PROSITE" id="PS51352"/>
    </source>
</evidence>
<dbReference type="Pfam" id="PF13905">
    <property type="entry name" value="Thioredoxin_8"/>
    <property type="match status" value="1"/>
</dbReference>
<dbReference type="CDD" id="cd02966">
    <property type="entry name" value="TlpA_like_family"/>
    <property type="match status" value="1"/>
</dbReference>
<protein>
    <submittedName>
        <fullName evidence="2">Thiol-disulfide isomerase or thioredoxin</fullName>
    </submittedName>
</protein>
<reference evidence="3" key="1">
    <citation type="submission" date="2017-04" db="EMBL/GenBank/DDBJ databases">
        <authorList>
            <person name="Varghese N."/>
            <person name="Submissions S."/>
        </authorList>
    </citation>
    <scope>NUCLEOTIDE SEQUENCE [LARGE SCALE GENOMIC DNA]</scope>
    <source>
        <strain evidence="3">RKEM611</strain>
    </source>
</reference>
<dbReference type="RefSeq" id="WP_132317963.1">
    <property type="nucleotide sequence ID" value="NZ_FWZT01000006.1"/>
</dbReference>
<feature type="domain" description="Thioredoxin" evidence="1">
    <location>
        <begin position="382"/>
        <end position="532"/>
    </location>
</feature>
<dbReference type="InterPro" id="IPR050553">
    <property type="entry name" value="Thioredoxin_ResA/DsbE_sf"/>
</dbReference>
<gene>
    <name evidence="2" type="ORF">SAMN06296036_10691</name>
</gene>
<dbReference type="STRING" id="1513793.SAMN06296036_10691"/>
<dbReference type="InterPro" id="IPR012336">
    <property type="entry name" value="Thioredoxin-like_fold"/>
</dbReference>
<keyword evidence="3" id="KW-1185">Reference proteome</keyword>
<accession>A0A1Y6BNK7</accession>
<name>A0A1Y6BNK7_9BACT</name>
<dbReference type="InterPro" id="IPR036249">
    <property type="entry name" value="Thioredoxin-like_sf"/>
</dbReference>
<evidence type="ECO:0000313" key="3">
    <source>
        <dbReference type="Proteomes" id="UP000192907"/>
    </source>
</evidence>
<evidence type="ECO:0000313" key="2">
    <source>
        <dbReference type="EMBL" id="SMF17049.1"/>
    </source>
</evidence>
<proteinExistence type="predicted"/>
<keyword evidence="2" id="KW-0413">Isomerase</keyword>
<dbReference type="PROSITE" id="PS51352">
    <property type="entry name" value="THIOREDOXIN_2"/>
    <property type="match status" value="1"/>
</dbReference>
<dbReference type="AlphaFoldDB" id="A0A1Y6BNK7"/>
<dbReference type="PANTHER" id="PTHR42852">
    <property type="entry name" value="THIOL:DISULFIDE INTERCHANGE PROTEIN DSBE"/>
    <property type="match status" value="1"/>
</dbReference>
<dbReference type="GO" id="GO:0016853">
    <property type="term" value="F:isomerase activity"/>
    <property type="evidence" value="ECO:0007669"/>
    <property type="project" value="UniProtKB-KW"/>
</dbReference>